<protein>
    <submittedName>
        <fullName evidence="2">ABC transporter permease</fullName>
    </submittedName>
</protein>
<feature type="transmembrane region" description="Helical" evidence="1">
    <location>
        <begin position="59"/>
        <end position="81"/>
    </location>
</feature>
<reference evidence="2 3" key="1">
    <citation type="submission" date="2021-01" db="EMBL/GenBank/DDBJ databases">
        <title>Whole genome shotgun sequence of Microbispora corallina NBRC 16416.</title>
        <authorList>
            <person name="Komaki H."/>
            <person name="Tamura T."/>
        </authorList>
    </citation>
    <scope>NUCLEOTIDE SEQUENCE [LARGE SCALE GENOMIC DNA]</scope>
    <source>
        <strain evidence="2 3">NBRC 16416</strain>
    </source>
</reference>
<accession>A0ABQ4G9C3</accession>
<dbReference type="Proteomes" id="UP000603904">
    <property type="component" value="Unassembled WGS sequence"/>
</dbReference>
<comment type="caution">
    <text evidence="2">The sequence shown here is derived from an EMBL/GenBank/DDBJ whole genome shotgun (WGS) entry which is preliminary data.</text>
</comment>
<organism evidence="2 3">
    <name type="scientific">Microbispora corallina</name>
    <dbReference type="NCBI Taxonomy" id="83302"/>
    <lineage>
        <taxon>Bacteria</taxon>
        <taxon>Bacillati</taxon>
        <taxon>Actinomycetota</taxon>
        <taxon>Actinomycetes</taxon>
        <taxon>Streptosporangiales</taxon>
        <taxon>Streptosporangiaceae</taxon>
        <taxon>Microbispora</taxon>
    </lineage>
</organism>
<keyword evidence="1" id="KW-1133">Transmembrane helix</keyword>
<keyword evidence="1" id="KW-0812">Transmembrane</keyword>
<proteinExistence type="predicted"/>
<feature type="transmembrane region" description="Helical" evidence="1">
    <location>
        <begin position="20"/>
        <end position="39"/>
    </location>
</feature>
<feature type="transmembrane region" description="Helical" evidence="1">
    <location>
        <begin position="152"/>
        <end position="170"/>
    </location>
</feature>
<dbReference type="Pfam" id="PF12730">
    <property type="entry name" value="ABC2_membrane_4"/>
    <property type="match status" value="1"/>
</dbReference>
<feature type="transmembrane region" description="Helical" evidence="1">
    <location>
        <begin position="102"/>
        <end position="132"/>
    </location>
</feature>
<dbReference type="RefSeq" id="WP_204060735.1">
    <property type="nucleotide sequence ID" value="NZ_BAAAGP010000033.1"/>
</dbReference>
<evidence type="ECO:0000313" key="2">
    <source>
        <dbReference type="EMBL" id="GIH43664.1"/>
    </source>
</evidence>
<keyword evidence="3" id="KW-1185">Reference proteome</keyword>
<feature type="transmembrane region" description="Helical" evidence="1">
    <location>
        <begin position="177"/>
        <end position="194"/>
    </location>
</feature>
<keyword evidence="1" id="KW-0472">Membrane</keyword>
<dbReference type="EMBL" id="BOOC01000043">
    <property type="protein sequence ID" value="GIH43664.1"/>
    <property type="molecule type" value="Genomic_DNA"/>
</dbReference>
<sequence>MTDVLAAEWRKLWSARSTRLVLAVVAASVGLMALLAWYAANLWDGLPPARRSTMGLAPLPGLLEWIASLCFAVLGVISFTGEYGTGMIRLTFTAMPSRRSVLAAKAAVVGALALACGLAAVAATSLLGRAIIGGRTMRGQPTEPFLQELPQLGAMGLSITTFALLGLFAGAIARSTAAAVAVLVAIWYVIPIVVNNVPAPWDERLGSVLPGALAGQMAGTGNPYSVGGSLLSPLAALAVTAAYVLVPYGLAAAALSRRDA</sequence>
<evidence type="ECO:0000256" key="1">
    <source>
        <dbReference type="SAM" id="Phobius"/>
    </source>
</evidence>
<feature type="transmembrane region" description="Helical" evidence="1">
    <location>
        <begin position="234"/>
        <end position="255"/>
    </location>
</feature>
<evidence type="ECO:0000313" key="3">
    <source>
        <dbReference type="Proteomes" id="UP000603904"/>
    </source>
</evidence>
<gene>
    <name evidence="2" type="ORF">Mco01_66640</name>
</gene>
<name>A0ABQ4G9C3_9ACTN</name>